<evidence type="ECO:0000259" key="1">
    <source>
        <dbReference type="PROSITE" id="PS51746"/>
    </source>
</evidence>
<dbReference type="SMART" id="SM00332">
    <property type="entry name" value="PP2Cc"/>
    <property type="match status" value="1"/>
</dbReference>
<feature type="domain" description="PPM-type phosphatase" evidence="1">
    <location>
        <begin position="78"/>
        <end position="476"/>
    </location>
</feature>
<dbReference type="GO" id="GO:0005739">
    <property type="term" value="C:mitochondrion"/>
    <property type="evidence" value="ECO:0007669"/>
    <property type="project" value="TreeGrafter"/>
</dbReference>
<organism evidence="2 3">
    <name type="scientific">Metarhizium guizhouense (strain ARSEF 977)</name>
    <dbReference type="NCBI Taxonomy" id="1276136"/>
    <lineage>
        <taxon>Eukaryota</taxon>
        <taxon>Fungi</taxon>
        <taxon>Dikarya</taxon>
        <taxon>Ascomycota</taxon>
        <taxon>Pezizomycotina</taxon>
        <taxon>Sordariomycetes</taxon>
        <taxon>Hypocreomycetidae</taxon>
        <taxon>Hypocreales</taxon>
        <taxon>Clavicipitaceae</taxon>
        <taxon>Metarhizium</taxon>
    </lineage>
</organism>
<evidence type="ECO:0000313" key="2">
    <source>
        <dbReference type="EMBL" id="KID85608.1"/>
    </source>
</evidence>
<gene>
    <name evidence="2" type="ORF">MGU_07145</name>
</gene>
<dbReference type="PANTHER" id="PTHR13832:SF792">
    <property type="entry name" value="GM14286P"/>
    <property type="match status" value="1"/>
</dbReference>
<dbReference type="InterPro" id="IPR015655">
    <property type="entry name" value="PP2C"/>
</dbReference>
<dbReference type="CDD" id="cd00143">
    <property type="entry name" value="PP2Cc"/>
    <property type="match status" value="1"/>
</dbReference>
<dbReference type="InterPro" id="IPR036457">
    <property type="entry name" value="PPM-type-like_dom_sf"/>
</dbReference>
<dbReference type="Gene3D" id="3.60.40.10">
    <property type="entry name" value="PPM-type phosphatase domain"/>
    <property type="match status" value="1"/>
</dbReference>
<reference evidence="2 3" key="1">
    <citation type="journal article" date="2014" name="Proc. Natl. Acad. Sci. U.S.A.">
        <title>Trajectory and genomic determinants of fungal-pathogen speciation and host adaptation.</title>
        <authorList>
            <person name="Hu X."/>
            <person name="Xiao G."/>
            <person name="Zheng P."/>
            <person name="Shang Y."/>
            <person name="Su Y."/>
            <person name="Zhang X."/>
            <person name="Liu X."/>
            <person name="Zhan S."/>
            <person name="St Leger R.J."/>
            <person name="Wang C."/>
        </authorList>
    </citation>
    <scope>NUCLEOTIDE SEQUENCE [LARGE SCALE GENOMIC DNA]</scope>
    <source>
        <strain evidence="2 3">ARSEF 977</strain>
    </source>
</reference>
<proteinExistence type="predicted"/>
<dbReference type="PROSITE" id="PS51746">
    <property type="entry name" value="PPM_2"/>
    <property type="match status" value="1"/>
</dbReference>
<accession>A0A0B4GSJ4</accession>
<protein>
    <submittedName>
        <fullName evidence="2">Pyruvate dehydrogenase</fullName>
    </submittedName>
</protein>
<keyword evidence="2" id="KW-0670">Pyruvate</keyword>
<dbReference type="AlphaFoldDB" id="A0A0B4GSJ4"/>
<dbReference type="Pfam" id="PF00481">
    <property type="entry name" value="PP2C"/>
    <property type="match status" value="1"/>
</dbReference>
<sequence length="485" mass="53103">MLRTLRVRPHLVRLFQAQAQHHRFIKRHGTQSTPESSNTGNVTRYVSTAIAIAAIGGAGWSLATTDPAPRLESRPGQHLLVESDPSKAEVTRILSQDAYSFIVRNVAGVERYDGAQLASNSPCEDRFTHGLVSPWHNGSPWVALALFDGHAGWQTAEFLEKNLLPSVQQSLGRMKPPSNGQVTPERTIHGAIMKAFVDLDSSIIKKAEDASESDQSLQEKVRRFAPAFAGSCALLSLYDPMTSRLHVACTGDSRAVLGQQSPDGKWEAVPLSTDQTGRNEAEVARLNAEHPGEEGLTQDGRVLGLAVSRAFGDGRWKWPSETMDSFSRRFCGPGVLPPKYSIKTPPYMTAEPVVTTATIKSGRPSFLILATDGMWNRVSNQQAVDLVAAWLDSRSQGAGTEEPTSYPPFDFGSFREGVSPGFVKERTIIQDDNAAVHLMRNSLGGNHFEMVAGRLALTPPYSRNRRDDITIQVVFFNIDTAQVNK</sequence>
<name>A0A0B4GSJ4_METGA</name>
<dbReference type="GO" id="GO:0004741">
    <property type="term" value="F:[pyruvate dehydrogenase (acetyl-transferring)]-phosphatase activity"/>
    <property type="evidence" value="ECO:0007669"/>
    <property type="project" value="TreeGrafter"/>
</dbReference>
<dbReference type="Proteomes" id="UP000031192">
    <property type="component" value="Unassembled WGS sequence"/>
</dbReference>
<dbReference type="InterPro" id="IPR001932">
    <property type="entry name" value="PPM-type_phosphatase-like_dom"/>
</dbReference>
<keyword evidence="3" id="KW-1185">Reference proteome</keyword>
<dbReference type="OrthoDB" id="420076at2759"/>
<evidence type="ECO:0000313" key="3">
    <source>
        <dbReference type="Proteomes" id="UP000031192"/>
    </source>
</evidence>
<dbReference type="HOGENOM" id="CLU_021928_1_1_1"/>
<dbReference type="EMBL" id="AZNH01000028">
    <property type="protein sequence ID" value="KID85608.1"/>
    <property type="molecule type" value="Genomic_DNA"/>
</dbReference>
<dbReference type="SUPFAM" id="SSF81606">
    <property type="entry name" value="PP2C-like"/>
    <property type="match status" value="1"/>
</dbReference>
<dbReference type="PANTHER" id="PTHR13832">
    <property type="entry name" value="PROTEIN PHOSPHATASE 2C"/>
    <property type="match status" value="1"/>
</dbReference>
<comment type="caution">
    <text evidence="2">The sequence shown here is derived from an EMBL/GenBank/DDBJ whole genome shotgun (WGS) entry which is preliminary data.</text>
</comment>